<feature type="compositionally biased region" description="Basic and acidic residues" evidence="1">
    <location>
        <begin position="1"/>
        <end position="10"/>
    </location>
</feature>
<dbReference type="InterPro" id="IPR019835">
    <property type="entry name" value="SWIB_domain"/>
</dbReference>
<protein>
    <submittedName>
        <fullName evidence="3">SWI/SNF and RSC complex subunit Ssr3</fullName>
    </submittedName>
</protein>
<organism evidence="3 4">
    <name type="scientific">Neocallimastix californiae</name>
    <dbReference type="NCBI Taxonomy" id="1754190"/>
    <lineage>
        <taxon>Eukaryota</taxon>
        <taxon>Fungi</taxon>
        <taxon>Fungi incertae sedis</taxon>
        <taxon>Chytridiomycota</taxon>
        <taxon>Chytridiomycota incertae sedis</taxon>
        <taxon>Neocallimastigomycetes</taxon>
        <taxon>Neocallimastigales</taxon>
        <taxon>Neocallimastigaceae</taxon>
        <taxon>Neocallimastix</taxon>
    </lineage>
</organism>
<dbReference type="CDD" id="cd10568">
    <property type="entry name" value="SWIB_like"/>
    <property type="match status" value="1"/>
</dbReference>
<evidence type="ECO:0000259" key="2">
    <source>
        <dbReference type="PROSITE" id="PS51925"/>
    </source>
</evidence>
<dbReference type="InterPro" id="IPR036885">
    <property type="entry name" value="SWIB_MDM2_dom_sf"/>
</dbReference>
<dbReference type="InterPro" id="IPR003121">
    <property type="entry name" value="SWIB_MDM2_domain"/>
</dbReference>
<evidence type="ECO:0000256" key="1">
    <source>
        <dbReference type="SAM" id="MobiDB-lite"/>
    </source>
</evidence>
<sequence>MNQDLKRRTNEASPNIKKNKKKRRIEKTIPPKIESLIPESKLYTQLHEFEKKMDATIMRKRLDIQEAMSKPIKTKKTLRIFISNTASGQNNDIMNINEISLENTSTPSWILKIEGKLLDNSAGKKSNQVEKKFSSFVKRVIVQLDRDQTLYPEGNMIEWNKNPGQPEIDGFEIKRTGDTDVNAKIIIEMDYAPHKYKLSEDLANLLDIKLDTKPNVVMALWQYIKYHKLQDSDDKRIINNNEELKKIFKVNQMTFPQMPEFINQHLLPPDPIIIDYKIRMNERNPNEAEYAYDIEVEVDDAVRNRISSVVSVLQENAKEYMDIDEKISKIIQAINNCKLKRDFMMSFVNDPVTFINQWVASQARDYENILGDIHINKEESRHSEFFKKPWIKEGVFHYLNAKTHKKYNELVHQQR</sequence>
<dbReference type="SUPFAM" id="SSF47592">
    <property type="entry name" value="SWIB/MDM2 domain"/>
    <property type="match status" value="1"/>
</dbReference>
<dbReference type="PROSITE" id="PS51925">
    <property type="entry name" value="SWIB_MDM2"/>
    <property type="match status" value="1"/>
</dbReference>
<dbReference type="PANTHER" id="PTHR13844">
    <property type="entry name" value="SWI/SNF-RELATED MATRIX-ASSOCIATED ACTIN-DEPENDENT REGULATOR OF CHROMATIN SUBFAMILY D"/>
    <property type="match status" value="1"/>
</dbReference>
<dbReference type="Pfam" id="PF02201">
    <property type="entry name" value="SWIB"/>
    <property type="match status" value="1"/>
</dbReference>
<comment type="caution">
    <text evidence="3">The sequence shown here is derived from an EMBL/GenBank/DDBJ whole genome shotgun (WGS) entry which is preliminary data.</text>
</comment>
<dbReference type="Proteomes" id="UP000193920">
    <property type="component" value="Unassembled WGS sequence"/>
</dbReference>
<keyword evidence="4" id="KW-1185">Reference proteome</keyword>
<reference evidence="3 4" key="1">
    <citation type="submission" date="2016-08" db="EMBL/GenBank/DDBJ databases">
        <title>A Parts List for Fungal Cellulosomes Revealed by Comparative Genomics.</title>
        <authorList>
            <consortium name="DOE Joint Genome Institute"/>
            <person name="Haitjema C.H."/>
            <person name="Gilmore S.P."/>
            <person name="Henske J.K."/>
            <person name="Solomon K.V."/>
            <person name="De Groot R."/>
            <person name="Kuo A."/>
            <person name="Mondo S.J."/>
            <person name="Salamov A.A."/>
            <person name="Labutti K."/>
            <person name="Zhao Z."/>
            <person name="Chiniquy J."/>
            <person name="Barry K."/>
            <person name="Brewer H.M."/>
            <person name="Purvine S.O."/>
            <person name="Wright A.T."/>
            <person name="Boxma B."/>
            <person name="Van Alen T."/>
            <person name="Hackstein J.H."/>
            <person name="Baker S.E."/>
            <person name="Grigoriev I.V."/>
            <person name="O'Malley M.A."/>
        </authorList>
    </citation>
    <scope>NUCLEOTIDE SEQUENCE [LARGE SCALE GENOMIC DNA]</scope>
    <source>
        <strain evidence="3 4">G1</strain>
    </source>
</reference>
<proteinExistence type="predicted"/>
<dbReference type="EMBL" id="MCOG01000130">
    <property type="protein sequence ID" value="ORY39803.1"/>
    <property type="molecule type" value="Genomic_DNA"/>
</dbReference>
<evidence type="ECO:0000313" key="4">
    <source>
        <dbReference type="Proteomes" id="UP000193920"/>
    </source>
</evidence>
<dbReference type="AlphaFoldDB" id="A0A1Y2BYG2"/>
<dbReference type="OrthoDB" id="10263741at2759"/>
<feature type="domain" description="DM2" evidence="2">
    <location>
        <begin position="191"/>
        <end position="268"/>
    </location>
</feature>
<feature type="region of interest" description="Disordered" evidence="1">
    <location>
        <begin position="1"/>
        <end position="27"/>
    </location>
</feature>
<dbReference type="GO" id="GO:0016586">
    <property type="term" value="C:RSC-type complex"/>
    <property type="evidence" value="ECO:0007669"/>
    <property type="project" value="EnsemblFungi"/>
</dbReference>
<dbReference type="Gene3D" id="1.10.245.10">
    <property type="entry name" value="SWIB/MDM2 domain"/>
    <property type="match status" value="1"/>
</dbReference>
<evidence type="ECO:0000313" key="3">
    <source>
        <dbReference type="EMBL" id="ORY39803.1"/>
    </source>
</evidence>
<name>A0A1Y2BYG2_9FUNG</name>
<gene>
    <name evidence="3" type="ORF">LY90DRAFT_385863</name>
</gene>
<dbReference type="GO" id="GO:0016514">
    <property type="term" value="C:SWI/SNF complex"/>
    <property type="evidence" value="ECO:0007669"/>
    <property type="project" value="EnsemblFungi"/>
</dbReference>
<dbReference type="SMART" id="SM00151">
    <property type="entry name" value="SWIB"/>
    <property type="match status" value="1"/>
</dbReference>
<accession>A0A1Y2BYG2</accession>
<dbReference type="STRING" id="1754190.A0A1Y2BYG2"/>